<evidence type="ECO:0000256" key="1">
    <source>
        <dbReference type="SAM" id="MobiDB-lite"/>
    </source>
</evidence>
<gene>
    <name evidence="2" type="ORF">F511_14804</name>
</gene>
<dbReference type="Proteomes" id="UP000250235">
    <property type="component" value="Unassembled WGS sequence"/>
</dbReference>
<feature type="compositionally biased region" description="Polar residues" evidence="1">
    <location>
        <begin position="1"/>
        <end position="11"/>
    </location>
</feature>
<feature type="region of interest" description="Disordered" evidence="1">
    <location>
        <begin position="1"/>
        <end position="37"/>
    </location>
</feature>
<sequence>MAGQDAGSSVMTEERGRQTVPNQGKKRCDASKPRGEGTWEQVLAEVAERMEKSEHTVETLEGHVLSKIDSMKEEIQGLQGTIIARDDRIAQLEGLVLSLQACIEGMREDVNLCKRVASNEGEGSHYRAPKVELPKPKSFGGKRDAKEVENFLWKMEVYFESLNMREEATKVRTATLYLTDTAMLW</sequence>
<keyword evidence="3" id="KW-1185">Reference proteome</keyword>
<evidence type="ECO:0000313" key="2">
    <source>
        <dbReference type="EMBL" id="KZV42896.1"/>
    </source>
</evidence>
<reference evidence="2 3" key="1">
    <citation type="journal article" date="2015" name="Proc. Natl. Acad. Sci. U.S.A.">
        <title>The resurrection genome of Boea hygrometrica: A blueprint for survival of dehydration.</title>
        <authorList>
            <person name="Xiao L."/>
            <person name="Yang G."/>
            <person name="Zhang L."/>
            <person name="Yang X."/>
            <person name="Zhao S."/>
            <person name="Ji Z."/>
            <person name="Zhou Q."/>
            <person name="Hu M."/>
            <person name="Wang Y."/>
            <person name="Chen M."/>
            <person name="Xu Y."/>
            <person name="Jin H."/>
            <person name="Xiao X."/>
            <person name="Hu G."/>
            <person name="Bao F."/>
            <person name="Hu Y."/>
            <person name="Wan P."/>
            <person name="Li L."/>
            <person name="Deng X."/>
            <person name="Kuang T."/>
            <person name="Xiang C."/>
            <person name="Zhu J.K."/>
            <person name="Oliver M.J."/>
            <person name="He Y."/>
        </authorList>
    </citation>
    <scope>NUCLEOTIDE SEQUENCE [LARGE SCALE GENOMIC DNA]</scope>
    <source>
        <strain evidence="3">cv. XS01</strain>
    </source>
</reference>
<name>A0A2Z7C7S5_9LAMI</name>
<evidence type="ECO:0000313" key="3">
    <source>
        <dbReference type="Proteomes" id="UP000250235"/>
    </source>
</evidence>
<dbReference type="AlphaFoldDB" id="A0A2Z7C7S5"/>
<accession>A0A2Z7C7S5</accession>
<proteinExistence type="predicted"/>
<dbReference type="EMBL" id="KQ998738">
    <property type="protein sequence ID" value="KZV42896.1"/>
    <property type="molecule type" value="Genomic_DNA"/>
</dbReference>
<protein>
    <recommendedName>
        <fullName evidence="4">Retrotransposon gag domain-containing protein</fullName>
    </recommendedName>
</protein>
<dbReference type="OrthoDB" id="1741137at2759"/>
<organism evidence="2 3">
    <name type="scientific">Dorcoceras hygrometricum</name>
    <dbReference type="NCBI Taxonomy" id="472368"/>
    <lineage>
        <taxon>Eukaryota</taxon>
        <taxon>Viridiplantae</taxon>
        <taxon>Streptophyta</taxon>
        <taxon>Embryophyta</taxon>
        <taxon>Tracheophyta</taxon>
        <taxon>Spermatophyta</taxon>
        <taxon>Magnoliopsida</taxon>
        <taxon>eudicotyledons</taxon>
        <taxon>Gunneridae</taxon>
        <taxon>Pentapetalae</taxon>
        <taxon>asterids</taxon>
        <taxon>lamiids</taxon>
        <taxon>Lamiales</taxon>
        <taxon>Gesneriaceae</taxon>
        <taxon>Didymocarpoideae</taxon>
        <taxon>Trichosporeae</taxon>
        <taxon>Loxocarpinae</taxon>
        <taxon>Dorcoceras</taxon>
    </lineage>
</organism>
<evidence type="ECO:0008006" key="4">
    <source>
        <dbReference type="Google" id="ProtNLM"/>
    </source>
</evidence>
<feature type="compositionally biased region" description="Basic and acidic residues" evidence="1">
    <location>
        <begin position="26"/>
        <end position="37"/>
    </location>
</feature>